<reference evidence="1 2" key="1">
    <citation type="journal article" date="2019" name="Genome Biol. Evol.">
        <title>Insights into the evolution of the New World diploid cottons (Gossypium, subgenus Houzingenia) based on genome sequencing.</title>
        <authorList>
            <person name="Grover C.E."/>
            <person name="Arick M.A. 2nd"/>
            <person name="Thrash A."/>
            <person name="Conover J.L."/>
            <person name="Sanders W.S."/>
            <person name="Peterson D.G."/>
            <person name="Frelichowski J.E."/>
            <person name="Scheffler J.A."/>
            <person name="Scheffler B.E."/>
            <person name="Wendel J.F."/>
        </authorList>
    </citation>
    <scope>NUCLEOTIDE SEQUENCE [LARGE SCALE GENOMIC DNA]</scope>
    <source>
        <strain evidence="1">157</strain>
        <tissue evidence="1">Leaf</tissue>
    </source>
</reference>
<organism evidence="1 2">
    <name type="scientific">Gossypium lobatum</name>
    <dbReference type="NCBI Taxonomy" id="34289"/>
    <lineage>
        <taxon>Eukaryota</taxon>
        <taxon>Viridiplantae</taxon>
        <taxon>Streptophyta</taxon>
        <taxon>Embryophyta</taxon>
        <taxon>Tracheophyta</taxon>
        <taxon>Spermatophyta</taxon>
        <taxon>Magnoliopsida</taxon>
        <taxon>eudicotyledons</taxon>
        <taxon>Gunneridae</taxon>
        <taxon>Pentapetalae</taxon>
        <taxon>rosids</taxon>
        <taxon>malvids</taxon>
        <taxon>Malvales</taxon>
        <taxon>Malvaceae</taxon>
        <taxon>Malvoideae</taxon>
        <taxon>Gossypium</taxon>
    </lineage>
</organism>
<keyword evidence="2" id="KW-1185">Reference proteome</keyword>
<dbReference type="AlphaFoldDB" id="A0A7J8N3A5"/>
<evidence type="ECO:0000313" key="1">
    <source>
        <dbReference type="EMBL" id="MBA0571310.1"/>
    </source>
</evidence>
<proteinExistence type="predicted"/>
<sequence>MRIWASIRTSTDSEIFQKMRLPISPTKSITRNKNLQHLCLGHTRILVPMLPWRY</sequence>
<accession>A0A7J8N3A5</accession>
<comment type="caution">
    <text evidence="1">The sequence shown here is derived from an EMBL/GenBank/DDBJ whole genome shotgun (WGS) entry which is preliminary data.</text>
</comment>
<evidence type="ECO:0000313" key="2">
    <source>
        <dbReference type="Proteomes" id="UP000593572"/>
    </source>
</evidence>
<dbReference type="Proteomes" id="UP000593572">
    <property type="component" value="Unassembled WGS sequence"/>
</dbReference>
<name>A0A7J8N3A5_9ROSI</name>
<dbReference type="EMBL" id="JABEZX010000011">
    <property type="protein sequence ID" value="MBA0571310.1"/>
    <property type="molecule type" value="Genomic_DNA"/>
</dbReference>
<protein>
    <submittedName>
        <fullName evidence="1">Uncharacterized protein</fullName>
    </submittedName>
</protein>
<gene>
    <name evidence="1" type="ORF">Golob_004890</name>
</gene>